<evidence type="ECO:0000313" key="2">
    <source>
        <dbReference type="Proteomes" id="UP000682111"/>
    </source>
</evidence>
<gene>
    <name evidence="1" type="ORF">J27TS8_12650</name>
</gene>
<name>A0A919WGD9_9BACI</name>
<dbReference type="EMBL" id="BORC01000002">
    <property type="protein sequence ID" value="GIN61272.1"/>
    <property type="molecule type" value="Genomic_DNA"/>
</dbReference>
<reference evidence="1" key="1">
    <citation type="submission" date="2021-03" db="EMBL/GenBank/DDBJ databases">
        <title>Antimicrobial resistance genes in bacteria isolated from Japanese honey, and their potential for conferring macrolide and lincosamide resistance in the American foulbrood pathogen Paenibacillus larvae.</title>
        <authorList>
            <person name="Okamoto M."/>
            <person name="Kumagai M."/>
            <person name="Kanamori H."/>
            <person name="Takamatsu D."/>
        </authorList>
    </citation>
    <scope>NUCLEOTIDE SEQUENCE</scope>
    <source>
        <strain evidence="1">J27TS8</strain>
    </source>
</reference>
<accession>A0A919WGD9</accession>
<protein>
    <submittedName>
        <fullName evidence="1">Uncharacterized protein</fullName>
    </submittedName>
</protein>
<keyword evidence="2" id="KW-1185">Reference proteome</keyword>
<proteinExistence type="predicted"/>
<comment type="caution">
    <text evidence="1">The sequence shown here is derived from an EMBL/GenBank/DDBJ whole genome shotgun (WGS) entry which is preliminary data.</text>
</comment>
<sequence length="51" mass="5970">MSREHLARGHFVTLKNAKMVTETKLPRPFLLVDELNRVKKHSFPSIKHIFA</sequence>
<dbReference type="Proteomes" id="UP000682111">
    <property type="component" value="Unassembled WGS sequence"/>
</dbReference>
<evidence type="ECO:0000313" key="1">
    <source>
        <dbReference type="EMBL" id="GIN61272.1"/>
    </source>
</evidence>
<dbReference type="AlphaFoldDB" id="A0A919WGD9"/>
<organism evidence="1 2">
    <name type="scientific">Robertmurraya siralis</name>
    <dbReference type="NCBI Taxonomy" id="77777"/>
    <lineage>
        <taxon>Bacteria</taxon>
        <taxon>Bacillati</taxon>
        <taxon>Bacillota</taxon>
        <taxon>Bacilli</taxon>
        <taxon>Bacillales</taxon>
        <taxon>Bacillaceae</taxon>
        <taxon>Robertmurraya</taxon>
    </lineage>
</organism>